<evidence type="ECO:0000256" key="5">
    <source>
        <dbReference type="ARBA" id="ARBA00022989"/>
    </source>
</evidence>
<dbReference type="PANTHER" id="PTHR30221">
    <property type="entry name" value="SMALL-CONDUCTANCE MECHANOSENSITIVE CHANNEL"/>
    <property type="match status" value="1"/>
</dbReference>
<evidence type="ECO:0000256" key="4">
    <source>
        <dbReference type="ARBA" id="ARBA00022692"/>
    </source>
</evidence>
<evidence type="ECO:0000259" key="8">
    <source>
        <dbReference type="Pfam" id="PF00924"/>
    </source>
</evidence>
<feature type="transmembrane region" description="Helical" evidence="7">
    <location>
        <begin position="20"/>
        <end position="42"/>
    </location>
</feature>
<keyword evidence="10" id="KW-1185">Reference proteome</keyword>
<dbReference type="SUPFAM" id="SSF50182">
    <property type="entry name" value="Sm-like ribonucleoproteins"/>
    <property type="match status" value="1"/>
</dbReference>
<dbReference type="Gene3D" id="1.10.287.1260">
    <property type="match status" value="1"/>
</dbReference>
<evidence type="ECO:0000313" key="10">
    <source>
        <dbReference type="Proteomes" id="UP001500454"/>
    </source>
</evidence>
<dbReference type="Gene3D" id="3.30.70.100">
    <property type="match status" value="1"/>
</dbReference>
<reference evidence="10" key="1">
    <citation type="journal article" date="2019" name="Int. J. Syst. Evol. Microbiol.">
        <title>The Global Catalogue of Microorganisms (GCM) 10K type strain sequencing project: providing services to taxonomists for standard genome sequencing and annotation.</title>
        <authorList>
            <consortium name="The Broad Institute Genomics Platform"/>
            <consortium name="The Broad Institute Genome Sequencing Center for Infectious Disease"/>
            <person name="Wu L."/>
            <person name="Ma J."/>
        </authorList>
    </citation>
    <scope>NUCLEOTIDE SEQUENCE [LARGE SCALE GENOMIC DNA]</scope>
    <source>
        <strain evidence="10">JCM 17924</strain>
    </source>
</reference>
<dbReference type="InterPro" id="IPR008910">
    <property type="entry name" value="MSC_TM_helix"/>
</dbReference>
<dbReference type="InterPro" id="IPR010920">
    <property type="entry name" value="LSM_dom_sf"/>
</dbReference>
<dbReference type="Gene3D" id="2.30.30.60">
    <property type="match status" value="1"/>
</dbReference>
<dbReference type="RefSeq" id="WP_345225282.1">
    <property type="nucleotide sequence ID" value="NZ_BAABHA010000010.1"/>
</dbReference>
<accession>A0ABP8J538</accession>
<comment type="similarity">
    <text evidence="2">Belongs to the MscS (TC 1.A.23) family.</text>
</comment>
<dbReference type="Pfam" id="PF05552">
    <property type="entry name" value="MS_channel_1st_1"/>
    <property type="match status" value="1"/>
</dbReference>
<dbReference type="SUPFAM" id="SSF82689">
    <property type="entry name" value="Mechanosensitive channel protein MscS (YggB), C-terminal domain"/>
    <property type="match status" value="1"/>
</dbReference>
<dbReference type="Proteomes" id="UP001500454">
    <property type="component" value="Unassembled WGS sequence"/>
</dbReference>
<dbReference type="InterPro" id="IPR023408">
    <property type="entry name" value="MscS_beta-dom_sf"/>
</dbReference>
<evidence type="ECO:0000256" key="2">
    <source>
        <dbReference type="ARBA" id="ARBA00008017"/>
    </source>
</evidence>
<dbReference type="EMBL" id="BAABHA010000010">
    <property type="protein sequence ID" value="GAA4385224.1"/>
    <property type="molecule type" value="Genomic_DNA"/>
</dbReference>
<evidence type="ECO:0000313" key="9">
    <source>
        <dbReference type="EMBL" id="GAA4385224.1"/>
    </source>
</evidence>
<comment type="subcellular location">
    <subcellularLocation>
        <location evidence="1">Cell membrane</location>
        <topology evidence="1">Multi-pass membrane protein</topology>
    </subcellularLocation>
</comment>
<keyword evidence="3" id="KW-1003">Cell membrane</keyword>
<comment type="caution">
    <text evidence="9">The sequence shown here is derived from an EMBL/GenBank/DDBJ whole genome shotgun (WGS) entry which is preliminary data.</text>
</comment>
<evidence type="ECO:0000256" key="3">
    <source>
        <dbReference type="ARBA" id="ARBA00022475"/>
    </source>
</evidence>
<keyword evidence="4 7" id="KW-0812">Transmembrane</keyword>
<protein>
    <recommendedName>
        <fullName evidence="8">Mechanosensitive ion channel MscS domain-containing protein</fullName>
    </recommendedName>
</protein>
<evidence type="ECO:0000256" key="1">
    <source>
        <dbReference type="ARBA" id="ARBA00004651"/>
    </source>
</evidence>
<gene>
    <name evidence="9" type="ORF">GCM10023186_28370</name>
</gene>
<sequence length="284" mass="32343">MDDTHMLFHDLYEVLTTYWAHFLFLLPKLVIALVLLIVALFVAKRLSRVIGTRLQARSHDPLLAEFLTRVSKWILLGIGLVLAMQVLGAVGVVTGMLGAAGLTAFVVGFALKDIAENFLAGVVLAFNRPFRIYDTVQIRDNKELMGRVEALNLRTTLIKTFDGRHIYLPNAMVLREPLINFTRDGHIRQDFVVGVNFEQDPSSEKAQHLVLDFVRTFHDVETKEPHTPYIIVEKVEGTTATLRVYFWTYSEDYRRGTQELKSNLMQDLRQLLLQQGYPNPSTAQ</sequence>
<evidence type="ECO:0000256" key="6">
    <source>
        <dbReference type="ARBA" id="ARBA00023136"/>
    </source>
</evidence>
<dbReference type="InterPro" id="IPR006685">
    <property type="entry name" value="MscS_channel_2nd"/>
</dbReference>
<dbReference type="InterPro" id="IPR011066">
    <property type="entry name" value="MscS_channel_C_sf"/>
</dbReference>
<dbReference type="Pfam" id="PF00924">
    <property type="entry name" value="MS_channel_2nd"/>
    <property type="match status" value="1"/>
</dbReference>
<keyword evidence="5 7" id="KW-1133">Transmembrane helix</keyword>
<dbReference type="PANTHER" id="PTHR30221:SF1">
    <property type="entry name" value="SMALL-CONDUCTANCE MECHANOSENSITIVE CHANNEL"/>
    <property type="match status" value="1"/>
</dbReference>
<dbReference type="InterPro" id="IPR011014">
    <property type="entry name" value="MscS_channel_TM-2"/>
</dbReference>
<feature type="domain" description="Mechanosensitive ion channel MscS" evidence="8">
    <location>
        <begin position="113"/>
        <end position="183"/>
    </location>
</feature>
<dbReference type="SUPFAM" id="SSF82861">
    <property type="entry name" value="Mechanosensitive channel protein MscS (YggB), transmembrane region"/>
    <property type="match status" value="1"/>
</dbReference>
<organism evidence="9 10">
    <name type="scientific">Hymenobacter koreensis</name>
    <dbReference type="NCBI Taxonomy" id="1084523"/>
    <lineage>
        <taxon>Bacteria</taxon>
        <taxon>Pseudomonadati</taxon>
        <taxon>Bacteroidota</taxon>
        <taxon>Cytophagia</taxon>
        <taxon>Cytophagales</taxon>
        <taxon>Hymenobacteraceae</taxon>
        <taxon>Hymenobacter</taxon>
    </lineage>
</organism>
<proteinExistence type="inferred from homology"/>
<evidence type="ECO:0000256" key="7">
    <source>
        <dbReference type="SAM" id="Phobius"/>
    </source>
</evidence>
<dbReference type="InterPro" id="IPR045275">
    <property type="entry name" value="MscS_archaea/bacteria_type"/>
</dbReference>
<name>A0ABP8J538_9BACT</name>
<keyword evidence="6 7" id="KW-0472">Membrane</keyword>